<dbReference type="Gene3D" id="3.20.20.300">
    <property type="entry name" value="Glycoside hydrolase, family 3, N-terminal domain"/>
    <property type="match status" value="1"/>
</dbReference>
<dbReference type="GO" id="GO:0004553">
    <property type="term" value="F:hydrolase activity, hydrolyzing O-glycosyl compounds"/>
    <property type="evidence" value="ECO:0007669"/>
    <property type="project" value="InterPro"/>
</dbReference>
<dbReference type="InterPro" id="IPR050288">
    <property type="entry name" value="Cellulose_deg_GH3"/>
</dbReference>
<dbReference type="PANTHER" id="PTHR42715:SF10">
    <property type="entry name" value="BETA-GLUCOSIDASE"/>
    <property type="match status" value="1"/>
</dbReference>
<keyword evidence="5" id="KW-1185">Reference proteome</keyword>
<dbReference type="PROSITE" id="PS51820">
    <property type="entry name" value="PA14"/>
    <property type="match status" value="1"/>
</dbReference>
<dbReference type="RefSeq" id="WP_110126529.1">
    <property type="nucleotide sequence ID" value="NZ_QHLY01000009.1"/>
</dbReference>
<dbReference type="InterPro" id="IPR017853">
    <property type="entry name" value="GH"/>
</dbReference>
<feature type="domain" description="PA14" evidence="3">
    <location>
        <begin position="411"/>
        <end position="559"/>
    </location>
</feature>
<dbReference type="InterPro" id="IPR036881">
    <property type="entry name" value="Glyco_hydro_3_C_sf"/>
</dbReference>
<comment type="similarity">
    <text evidence="1">Belongs to the glycosyl hydrolase 3 family.</text>
</comment>
<evidence type="ECO:0000313" key="4">
    <source>
        <dbReference type="EMBL" id="PXA70055.1"/>
    </source>
</evidence>
<keyword evidence="2 4" id="KW-0378">Hydrolase</keyword>
<dbReference type="Gene3D" id="3.40.50.1700">
    <property type="entry name" value="Glycoside hydrolase family 3 C-terminal domain"/>
    <property type="match status" value="1"/>
</dbReference>
<dbReference type="PRINTS" id="PR00133">
    <property type="entry name" value="GLHYDRLASE3"/>
</dbReference>
<dbReference type="SMART" id="SM01217">
    <property type="entry name" value="Fn3_like"/>
    <property type="match status" value="1"/>
</dbReference>
<dbReference type="SUPFAM" id="SSF52279">
    <property type="entry name" value="Beta-D-glucan exohydrolase, C-terminal domain"/>
    <property type="match status" value="1"/>
</dbReference>
<protein>
    <submittedName>
        <fullName evidence="4">Glycosyl hydrolase</fullName>
    </submittedName>
</protein>
<dbReference type="PANTHER" id="PTHR42715">
    <property type="entry name" value="BETA-GLUCOSIDASE"/>
    <property type="match status" value="1"/>
</dbReference>
<dbReference type="SUPFAM" id="SSF56988">
    <property type="entry name" value="Anthrax protective antigen"/>
    <property type="match status" value="1"/>
</dbReference>
<proteinExistence type="inferred from homology"/>
<evidence type="ECO:0000256" key="1">
    <source>
        <dbReference type="ARBA" id="ARBA00005336"/>
    </source>
</evidence>
<comment type="caution">
    <text evidence="4">The sequence shown here is derived from an EMBL/GenBank/DDBJ whole genome shotgun (WGS) entry which is preliminary data.</text>
</comment>
<dbReference type="Pfam" id="PF01915">
    <property type="entry name" value="Glyco_hydro_3_C"/>
    <property type="match status" value="1"/>
</dbReference>
<dbReference type="Gene3D" id="2.60.120.260">
    <property type="entry name" value="Galactose-binding domain-like"/>
    <property type="match status" value="1"/>
</dbReference>
<dbReference type="OrthoDB" id="3187421at2"/>
<dbReference type="Gene3D" id="2.60.40.10">
    <property type="entry name" value="Immunoglobulins"/>
    <property type="match status" value="1"/>
</dbReference>
<dbReference type="Pfam" id="PF14310">
    <property type="entry name" value="Fn3-like"/>
    <property type="match status" value="1"/>
</dbReference>
<dbReference type="Pfam" id="PF00933">
    <property type="entry name" value="Glyco_hydro_3"/>
    <property type="match status" value="1"/>
</dbReference>
<dbReference type="Proteomes" id="UP000246722">
    <property type="component" value="Unassembled WGS sequence"/>
</dbReference>
<reference evidence="4 5" key="1">
    <citation type="submission" date="2018-05" db="EMBL/GenBank/DDBJ databases">
        <title>Genetic diversity of glacier-inhabiting Cryobacterium bacteria in China and description of Cryobacterium mengkeensis sp. nov. and Arthrobacter glacialis sp. nov.</title>
        <authorList>
            <person name="Liu Q."/>
            <person name="Xin Y.-H."/>
        </authorList>
    </citation>
    <scope>NUCLEOTIDE SEQUENCE [LARGE SCALE GENOMIC DNA]</scope>
    <source>
        <strain evidence="4 5">SK-1</strain>
    </source>
</reference>
<dbReference type="InterPro" id="IPR036962">
    <property type="entry name" value="Glyco_hydro_3_N_sf"/>
</dbReference>
<evidence type="ECO:0000256" key="2">
    <source>
        <dbReference type="ARBA" id="ARBA00022801"/>
    </source>
</evidence>
<dbReference type="InterPro" id="IPR037524">
    <property type="entry name" value="PA14/GLEYA"/>
</dbReference>
<evidence type="ECO:0000313" key="5">
    <source>
        <dbReference type="Proteomes" id="UP000246722"/>
    </source>
</evidence>
<dbReference type="SUPFAM" id="SSF51445">
    <property type="entry name" value="(Trans)glycosidases"/>
    <property type="match status" value="1"/>
</dbReference>
<dbReference type="InterPro" id="IPR002772">
    <property type="entry name" value="Glyco_hydro_3_C"/>
</dbReference>
<dbReference type="InterPro" id="IPR013783">
    <property type="entry name" value="Ig-like_fold"/>
</dbReference>
<dbReference type="AlphaFoldDB" id="A0A317ZZ27"/>
<accession>A0A317ZZ27</accession>
<dbReference type="InterPro" id="IPR001764">
    <property type="entry name" value="Glyco_hydro_3_N"/>
</dbReference>
<organism evidence="4 5">
    <name type="scientific">Cryobacterium arcticum</name>
    <dbReference type="NCBI Taxonomy" id="670052"/>
    <lineage>
        <taxon>Bacteria</taxon>
        <taxon>Bacillati</taxon>
        <taxon>Actinomycetota</taxon>
        <taxon>Actinomycetes</taxon>
        <taxon>Micrococcales</taxon>
        <taxon>Microbacteriaceae</taxon>
        <taxon>Cryobacterium</taxon>
    </lineage>
</organism>
<dbReference type="EMBL" id="QHLY01000009">
    <property type="protein sequence ID" value="PXA70055.1"/>
    <property type="molecule type" value="Genomic_DNA"/>
</dbReference>
<dbReference type="InterPro" id="IPR026891">
    <property type="entry name" value="Fn3-like"/>
</dbReference>
<gene>
    <name evidence="4" type="ORF">CTB96_08670</name>
</gene>
<evidence type="ECO:0000259" key="3">
    <source>
        <dbReference type="PROSITE" id="PS51820"/>
    </source>
</evidence>
<dbReference type="GO" id="GO:0005975">
    <property type="term" value="P:carbohydrate metabolic process"/>
    <property type="evidence" value="ECO:0007669"/>
    <property type="project" value="InterPro"/>
</dbReference>
<name>A0A317ZZ27_9MICO</name>
<sequence length="826" mass="87411">MTISNELEAAVTTPSSDARLLALLEQLTLADKVLLLTGRDFWTTAPIEKIGLRRILVSDGPSGVRGEVWDERSPSLNLPSSTALGAAWDPAIARRYGNVAAVEARRKGVDVVLGPTINLHRSPLGGRHFEAFSEDPVLTARLAAAYVEGVQENGVGATPKHYIANDFETDRFTANVVVDDRALRELYLLAFEEAITEAHAWLVMSSYNSVNGDTVTENDLLETPLNSEWGFDGVVISDWTAVRSVNSARYSQDLVMPGPAGPWGDALVAAVIAGEVDEAAIDRKVLRILRLAARVGALEGFEPAVAAPVVVEDGIRFAKEAEIAGSVLVQNSGELPWAADKLTKVAVIGHNARFARTQGGGSATVLPERVITPIDGLLKALPDAAVTYSVGAVVQEGIAELPLTSIVNPHTGEPGARVRFLDADGGELFVEDRRATALVWFGGDAPIATSKVLDFSTRYTPEATGEILLGFATAGNGRILVNGELLHEENVVPEGTDLGAAFLSPPSASIAVQVTEGEPIDLVVEYDITPEGALMGALSITIGIEPDLSTPDALIAEAVAAAEAADVVVLVVGTNSKVESEGYDRSDLNLPGRQDDLVRAVAAVNPRTVVVVNSGSPVLMPWREDVAAILLSWFGGQEYGDAVAAILLGEAEPGGRLPTTWPATLADVPVFNVTPDDGVVRYDEGIHIGYRAWLKAGTEPAYPFGHGLGYTTWSLDGLRVDDAALARTGIATATVTLTNTGDRTGKQVVQVYASRADSAIDRPVRWLVGFAPVTAAAGETVSVDVRVPERAFADWQDGWHYETGGYLLEAGTSVAELPLTADITLN</sequence>